<keyword evidence="1" id="KW-0472">Membrane</keyword>
<feature type="transmembrane region" description="Helical" evidence="1">
    <location>
        <begin position="111"/>
        <end position="128"/>
    </location>
</feature>
<feature type="transmembrane region" description="Helical" evidence="1">
    <location>
        <begin position="148"/>
        <end position="177"/>
    </location>
</feature>
<sequence length="279" mass="32358">MKVELSELIAKVIQVLQINSKWMIWNLFLAFIPLVLSVWLFRSRRKNLGAWGLGFLALFACIPPNSNYLKSFLKAVISQITKIPSLQLGLFFILGLIPVSIWLFRSRYGRSVLWWLGFVVFYGFLPNAPYLLTDVIHLIDDIRTIQSIWIITLVLFPIYIFVILAGFQAYVISLINLGQYLHRVGKSQWILGVELITHFLSAIGIYWGRFLRFNTWDFITQPDYLLTRGVEELLGKQPLVIMAITFFVLTGLYWLMKRVTLGFVRRANDTMNVRRSISS</sequence>
<comment type="caution">
    <text evidence="2">The sequence shown here is derived from an EMBL/GenBank/DDBJ whole genome shotgun (WGS) entry which is preliminary data.</text>
</comment>
<feature type="transmembrane region" description="Helical" evidence="1">
    <location>
        <begin position="239"/>
        <end position="256"/>
    </location>
</feature>
<evidence type="ECO:0000313" key="3">
    <source>
        <dbReference type="Proteomes" id="UP000218238"/>
    </source>
</evidence>
<protein>
    <recommendedName>
        <fullName evidence="4">DUF1361 domain-containing protein</fullName>
    </recommendedName>
</protein>
<evidence type="ECO:0000256" key="1">
    <source>
        <dbReference type="SAM" id="Phobius"/>
    </source>
</evidence>
<reference evidence="2 3" key="1">
    <citation type="submission" date="2017-08" db="EMBL/GenBank/DDBJ databases">
        <title>Draft genome sequence of filamentous cyanobacterium Calothrix elsteri CCALA 953.</title>
        <authorList>
            <person name="Gagunashvili A.N."/>
            <person name="Elster J."/>
            <person name="Andresson O.S."/>
        </authorList>
    </citation>
    <scope>NUCLEOTIDE SEQUENCE [LARGE SCALE GENOMIC DNA]</scope>
    <source>
        <strain evidence="2 3">CCALA 953</strain>
    </source>
</reference>
<feature type="transmembrane region" description="Helical" evidence="1">
    <location>
        <begin position="189"/>
        <end position="208"/>
    </location>
</feature>
<feature type="transmembrane region" description="Helical" evidence="1">
    <location>
        <begin position="22"/>
        <end position="41"/>
    </location>
</feature>
<dbReference type="Pfam" id="PF07099">
    <property type="entry name" value="DUF1361"/>
    <property type="match status" value="2"/>
</dbReference>
<feature type="transmembrane region" description="Helical" evidence="1">
    <location>
        <begin position="86"/>
        <end position="104"/>
    </location>
</feature>
<dbReference type="InterPro" id="IPR009793">
    <property type="entry name" value="DUF1361"/>
</dbReference>
<name>A0A2A2TFB7_9CYAN</name>
<dbReference type="OrthoDB" id="4540541at2"/>
<organism evidence="2 3">
    <name type="scientific">Brunnivagina elsteri CCALA 953</name>
    <dbReference type="NCBI Taxonomy" id="987040"/>
    <lineage>
        <taxon>Bacteria</taxon>
        <taxon>Bacillati</taxon>
        <taxon>Cyanobacteriota</taxon>
        <taxon>Cyanophyceae</taxon>
        <taxon>Nostocales</taxon>
        <taxon>Calotrichaceae</taxon>
        <taxon>Brunnivagina</taxon>
    </lineage>
</organism>
<proteinExistence type="predicted"/>
<dbReference type="AlphaFoldDB" id="A0A2A2TFB7"/>
<keyword evidence="3" id="KW-1185">Reference proteome</keyword>
<accession>A0A2A2TFB7</accession>
<gene>
    <name evidence="2" type="ORF">CK510_19400</name>
</gene>
<dbReference type="Proteomes" id="UP000218238">
    <property type="component" value="Unassembled WGS sequence"/>
</dbReference>
<keyword evidence="1" id="KW-1133">Transmembrane helix</keyword>
<keyword evidence="1" id="KW-0812">Transmembrane</keyword>
<dbReference type="RefSeq" id="WP_095723267.1">
    <property type="nucleotide sequence ID" value="NZ_NTFS01000240.1"/>
</dbReference>
<evidence type="ECO:0000313" key="2">
    <source>
        <dbReference type="EMBL" id="PAX52432.1"/>
    </source>
</evidence>
<feature type="transmembrane region" description="Helical" evidence="1">
    <location>
        <begin position="48"/>
        <end position="66"/>
    </location>
</feature>
<dbReference type="EMBL" id="NTFS01000240">
    <property type="protein sequence ID" value="PAX52432.1"/>
    <property type="molecule type" value="Genomic_DNA"/>
</dbReference>
<evidence type="ECO:0008006" key="4">
    <source>
        <dbReference type="Google" id="ProtNLM"/>
    </source>
</evidence>